<dbReference type="Proteomes" id="UP001500943">
    <property type="component" value="Unassembled WGS sequence"/>
</dbReference>
<gene>
    <name evidence="1" type="ORF">GCM10009655_28310</name>
</gene>
<evidence type="ECO:0000313" key="2">
    <source>
        <dbReference type="Proteomes" id="UP001500943"/>
    </source>
</evidence>
<comment type="caution">
    <text evidence="1">The sequence shown here is derived from an EMBL/GenBank/DDBJ whole genome shotgun (WGS) entry which is preliminary data.</text>
</comment>
<organism evidence="1 2">
    <name type="scientific">Rhodoglobus aureus</name>
    <dbReference type="NCBI Taxonomy" id="191497"/>
    <lineage>
        <taxon>Bacteria</taxon>
        <taxon>Bacillati</taxon>
        <taxon>Actinomycetota</taxon>
        <taxon>Actinomycetes</taxon>
        <taxon>Micrococcales</taxon>
        <taxon>Microbacteriaceae</taxon>
        <taxon>Rhodoglobus</taxon>
    </lineage>
</organism>
<dbReference type="EMBL" id="BAAAKW010000071">
    <property type="protein sequence ID" value="GAA1228024.1"/>
    <property type="molecule type" value="Genomic_DNA"/>
</dbReference>
<proteinExistence type="predicted"/>
<sequence>MQGRRRISAHDYSVYSVPDAVVSHSIWIEAEPSSSDVVEFVRWTPGVSVDAMGEAFEMSALCEPRDLYSTYLYRACLRRCGHSPLA</sequence>
<accession>A0ABN1VYZ4</accession>
<protein>
    <submittedName>
        <fullName evidence="1">Uncharacterized protein</fullName>
    </submittedName>
</protein>
<reference evidence="1 2" key="1">
    <citation type="journal article" date="2019" name="Int. J. Syst. Evol. Microbiol.">
        <title>The Global Catalogue of Microorganisms (GCM) 10K type strain sequencing project: providing services to taxonomists for standard genome sequencing and annotation.</title>
        <authorList>
            <consortium name="The Broad Institute Genomics Platform"/>
            <consortium name="The Broad Institute Genome Sequencing Center for Infectious Disease"/>
            <person name="Wu L."/>
            <person name="Ma J."/>
        </authorList>
    </citation>
    <scope>NUCLEOTIDE SEQUENCE [LARGE SCALE GENOMIC DNA]</scope>
    <source>
        <strain evidence="1 2">JCM 12762</strain>
    </source>
</reference>
<name>A0ABN1VYZ4_9MICO</name>
<keyword evidence="2" id="KW-1185">Reference proteome</keyword>
<evidence type="ECO:0000313" key="1">
    <source>
        <dbReference type="EMBL" id="GAA1228024.1"/>
    </source>
</evidence>